<dbReference type="InterPro" id="IPR029056">
    <property type="entry name" value="Ribokinase-like"/>
</dbReference>
<dbReference type="EMBL" id="JACOQK010000001">
    <property type="protein sequence ID" value="MBC5787096.1"/>
    <property type="molecule type" value="Genomic_DNA"/>
</dbReference>
<evidence type="ECO:0000256" key="4">
    <source>
        <dbReference type="ARBA" id="ARBA00022777"/>
    </source>
</evidence>
<feature type="binding site" evidence="9">
    <location>
        <begin position="38"/>
        <end position="42"/>
    </location>
    <ligand>
        <name>substrate</name>
    </ligand>
</feature>
<dbReference type="PANTHER" id="PTHR10584:SF166">
    <property type="entry name" value="RIBOKINASE"/>
    <property type="match status" value="1"/>
</dbReference>
<feature type="binding site" evidence="9">
    <location>
        <position position="236"/>
    </location>
    <ligand>
        <name>K(+)</name>
        <dbReference type="ChEBI" id="CHEBI:29103"/>
    </ligand>
</feature>
<organism evidence="11 12">
    <name type="scientific">Clostridium facile</name>
    <dbReference type="NCBI Taxonomy" id="2763035"/>
    <lineage>
        <taxon>Bacteria</taxon>
        <taxon>Bacillati</taxon>
        <taxon>Bacillota</taxon>
        <taxon>Clostridia</taxon>
        <taxon>Eubacteriales</taxon>
        <taxon>Clostridiaceae</taxon>
        <taxon>Clostridium</taxon>
    </lineage>
</organism>
<feature type="binding site" evidence="9">
    <location>
        <begin position="10"/>
        <end position="12"/>
    </location>
    <ligand>
        <name>substrate</name>
    </ligand>
</feature>
<feature type="binding site" evidence="9">
    <location>
        <begin position="210"/>
        <end position="215"/>
    </location>
    <ligand>
        <name>ATP</name>
        <dbReference type="ChEBI" id="CHEBI:30616"/>
    </ligand>
</feature>
<dbReference type="PANTHER" id="PTHR10584">
    <property type="entry name" value="SUGAR KINASE"/>
    <property type="match status" value="1"/>
</dbReference>
<comment type="caution">
    <text evidence="11">The sequence shown here is derived from an EMBL/GenBank/DDBJ whole genome shotgun (WGS) entry which is preliminary data.</text>
</comment>
<keyword evidence="5 9" id="KW-0067">ATP-binding</keyword>
<reference evidence="11 12" key="1">
    <citation type="submission" date="2020-08" db="EMBL/GenBank/DDBJ databases">
        <title>Genome public.</title>
        <authorList>
            <person name="Liu C."/>
            <person name="Sun Q."/>
        </authorList>
    </citation>
    <scope>NUCLEOTIDE SEQUENCE [LARGE SCALE GENOMIC DNA]</scope>
    <source>
        <strain evidence="11 12">NSJ-27</strain>
    </source>
</reference>
<keyword evidence="2 9" id="KW-0479">Metal-binding</keyword>
<keyword evidence="4 9" id="KW-0418">Kinase</keyword>
<dbReference type="CDD" id="cd01174">
    <property type="entry name" value="ribokinase"/>
    <property type="match status" value="1"/>
</dbReference>
<name>A0ABR7IPN4_9CLOT</name>
<feature type="binding site" evidence="9">
    <location>
        <position position="275"/>
    </location>
    <ligand>
        <name>K(+)</name>
        <dbReference type="ChEBI" id="CHEBI:29103"/>
    </ligand>
</feature>
<dbReference type="Proteomes" id="UP000649151">
    <property type="component" value="Unassembled WGS sequence"/>
</dbReference>
<comment type="subunit">
    <text evidence="9">Homodimer.</text>
</comment>
<feature type="binding site" evidence="9">
    <location>
        <begin position="241"/>
        <end position="242"/>
    </location>
    <ligand>
        <name>ATP</name>
        <dbReference type="ChEBI" id="CHEBI:30616"/>
    </ligand>
</feature>
<keyword evidence="3 9" id="KW-0547">Nucleotide-binding</keyword>
<comment type="pathway">
    <text evidence="9">Carbohydrate metabolism; D-ribose degradation; D-ribose 5-phosphate from beta-D-ribopyranose: step 2/2.</text>
</comment>
<evidence type="ECO:0000256" key="6">
    <source>
        <dbReference type="ARBA" id="ARBA00022842"/>
    </source>
</evidence>
<sequence>MKLLNFGSLNIDYVYSLDHLVLPGETISSNRRDIFCGGKGLNQSIAFAKAGAKVYHAGKVGQDGKLLLDVLERHGVDCSYVQTIEGASGHTIIQVDRKGENSIILYGGANRMITPEDVTEVLSHFTAGDVVVLQNEISSLKEIILQAHDKGMKIIFNPAPFEQKLLEYPLEYIDLLIVNEVEGGQCSGKTEPKEILTTLYNRYHTAVLLTLGKEGAMYYDGDDMESHPIYPSNVVDTTAAGDTFTGYFSNALLTGSTPKQALELASKASSITVSRFGAADSIPYYAEIQEQFGE</sequence>
<feature type="binding site" evidence="9">
    <location>
        <position position="277"/>
    </location>
    <ligand>
        <name>K(+)</name>
        <dbReference type="ChEBI" id="CHEBI:29103"/>
    </ligand>
</feature>
<comment type="subcellular location">
    <subcellularLocation>
        <location evidence="9">Cytoplasm</location>
    </subcellularLocation>
</comment>
<dbReference type="SUPFAM" id="SSF53613">
    <property type="entry name" value="Ribokinase-like"/>
    <property type="match status" value="1"/>
</dbReference>
<evidence type="ECO:0000313" key="11">
    <source>
        <dbReference type="EMBL" id="MBC5787096.1"/>
    </source>
</evidence>
<feature type="binding site" evidence="9">
    <location>
        <position position="242"/>
    </location>
    <ligand>
        <name>substrate</name>
    </ligand>
</feature>
<keyword evidence="6 9" id="KW-0460">Magnesium</keyword>
<evidence type="ECO:0000256" key="9">
    <source>
        <dbReference type="HAMAP-Rule" id="MF_01987"/>
    </source>
</evidence>
<evidence type="ECO:0000259" key="10">
    <source>
        <dbReference type="Pfam" id="PF00294"/>
    </source>
</evidence>
<evidence type="ECO:0000256" key="5">
    <source>
        <dbReference type="ARBA" id="ARBA00022840"/>
    </source>
</evidence>
<evidence type="ECO:0000313" key="12">
    <source>
        <dbReference type="Proteomes" id="UP000649151"/>
    </source>
</evidence>
<keyword evidence="9" id="KW-0963">Cytoplasm</keyword>
<dbReference type="InterPro" id="IPR011611">
    <property type="entry name" value="PfkB_dom"/>
</dbReference>
<feature type="binding site" evidence="9">
    <location>
        <position position="272"/>
    </location>
    <ligand>
        <name>K(+)</name>
        <dbReference type="ChEBI" id="CHEBI:29103"/>
    </ligand>
</feature>
<dbReference type="HAMAP" id="MF_01987">
    <property type="entry name" value="Ribokinase"/>
    <property type="match status" value="1"/>
</dbReference>
<comment type="activity regulation">
    <text evidence="9">Activated by a monovalent cation that binds near, but not in, the active site. The most likely occupant of the site in vivo is potassium. Ion binding induces a conformational change that may alter substrate affinity.</text>
</comment>
<feature type="binding site" evidence="9">
    <location>
        <position position="238"/>
    </location>
    <ligand>
        <name>K(+)</name>
        <dbReference type="ChEBI" id="CHEBI:29103"/>
    </ligand>
</feature>
<feature type="binding site" evidence="9">
    <location>
        <position position="136"/>
    </location>
    <ligand>
        <name>substrate</name>
    </ligand>
</feature>
<dbReference type="PRINTS" id="PR00990">
    <property type="entry name" value="RIBOKINASE"/>
</dbReference>
<evidence type="ECO:0000256" key="2">
    <source>
        <dbReference type="ARBA" id="ARBA00022723"/>
    </source>
</evidence>
<dbReference type="InterPro" id="IPR002139">
    <property type="entry name" value="Ribo/fructo_kinase"/>
</dbReference>
<feature type="binding site" evidence="9">
    <location>
        <position position="281"/>
    </location>
    <ligand>
        <name>K(+)</name>
        <dbReference type="ChEBI" id="CHEBI:29103"/>
    </ligand>
</feature>
<evidence type="ECO:0000256" key="7">
    <source>
        <dbReference type="ARBA" id="ARBA00022958"/>
    </source>
</evidence>
<protein>
    <recommendedName>
        <fullName evidence="9">Ribokinase</fullName>
        <shortName evidence="9">RK</shortName>
        <ecNumber evidence="9">2.7.1.15</ecNumber>
    </recommendedName>
</protein>
<evidence type="ECO:0000256" key="3">
    <source>
        <dbReference type="ARBA" id="ARBA00022741"/>
    </source>
</evidence>
<keyword evidence="8 9" id="KW-0119">Carbohydrate metabolism</keyword>
<feature type="active site" description="Proton acceptor" evidence="9">
    <location>
        <position position="242"/>
    </location>
</feature>
<dbReference type="Pfam" id="PF00294">
    <property type="entry name" value="PfkB"/>
    <property type="match status" value="1"/>
</dbReference>
<comment type="catalytic activity">
    <reaction evidence="9">
        <text>D-ribose + ATP = D-ribose 5-phosphate + ADP + H(+)</text>
        <dbReference type="Rhea" id="RHEA:13697"/>
        <dbReference type="ChEBI" id="CHEBI:15378"/>
        <dbReference type="ChEBI" id="CHEBI:30616"/>
        <dbReference type="ChEBI" id="CHEBI:47013"/>
        <dbReference type="ChEBI" id="CHEBI:78346"/>
        <dbReference type="ChEBI" id="CHEBI:456216"/>
        <dbReference type="EC" id="2.7.1.15"/>
    </reaction>
</comment>
<dbReference type="InterPro" id="IPR011877">
    <property type="entry name" value="Ribokinase"/>
</dbReference>
<feature type="domain" description="Carbohydrate kinase PfkB" evidence="10">
    <location>
        <begin position="3"/>
        <end position="283"/>
    </location>
</feature>
<comment type="function">
    <text evidence="9">Catalyzes the phosphorylation of ribose at O-5 in a reaction requiring ATP and magnesium. The resulting D-ribose-5-phosphate can then be used either for sythesis of nucleotides, histidine, and tryptophan, or as a component of the pentose phosphate pathway.</text>
</comment>
<gene>
    <name evidence="9" type="primary">rbsK</name>
    <name evidence="11" type="ORF">H8Z77_03535</name>
</gene>
<feature type="binding site" evidence="9">
    <location>
        <position position="179"/>
    </location>
    <ligand>
        <name>ATP</name>
        <dbReference type="ChEBI" id="CHEBI:30616"/>
    </ligand>
</feature>
<accession>A0ABR7IPN4</accession>
<comment type="caution">
    <text evidence="9">Lacks conserved residue(s) required for the propagation of feature annotation.</text>
</comment>
<keyword evidence="12" id="KW-1185">Reference proteome</keyword>
<comment type="similarity">
    <text evidence="9">Belongs to the carbohydrate kinase PfkB family. Ribokinase subfamily.</text>
</comment>
<proteinExistence type="inferred from homology"/>
<comment type="cofactor">
    <cofactor evidence="9">
        <name>Mg(2+)</name>
        <dbReference type="ChEBI" id="CHEBI:18420"/>
    </cofactor>
    <text evidence="9">Requires a divalent cation, most likely magnesium in vivo, as an electrophilic catalyst to aid phosphoryl group transfer. It is the chelate of the metal and the nucleotide that is the actual substrate.</text>
</comment>
<evidence type="ECO:0000256" key="8">
    <source>
        <dbReference type="ARBA" id="ARBA00023277"/>
    </source>
</evidence>
<dbReference type="Gene3D" id="3.40.1190.20">
    <property type="match status" value="1"/>
</dbReference>
<keyword evidence="1 9" id="KW-0808">Transferase</keyword>
<keyword evidence="7 9" id="KW-0630">Potassium</keyword>
<dbReference type="EC" id="2.7.1.15" evidence="9"/>
<evidence type="ECO:0000256" key="1">
    <source>
        <dbReference type="ARBA" id="ARBA00022679"/>
    </source>
</evidence>